<organism evidence="5 6">
    <name type="scientific">Streptomyces malaysiensis subsp. samsunensis</name>
    <dbReference type="NCBI Taxonomy" id="459658"/>
    <lineage>
        <taxon>Bacteria</taxon>
        <taxon>Bacillati</taxon>
        <taxon>Actinomycetota</taxon>
        <taxon>Actinomycetes</taxon>
        <taxon>Kitasatosporales</taxon>
        <taxon>Streptomycetaceae</taxon>
        <taxon>Streptomyces</taxon>
        <taxon>Streptomyces violaceusniger group</taxon>
    </lineage>
</organism>
<comment type="caution">
    <text evidence="5">The sequence shown here is derived from an EMBL/GenBank/DDBJ whole genome shotgun (WGS) entry which is preliminary data.</text>
</comment>
<evidence type="ECO:0000313" key="6">
    <source>
        <dbReference type="Proteomes" id="UP001142400"/>
    </source>
</evidence>
<keyword evidence="3" id="KW-0804">Transcription</keyword>
<evidence type="ECO:0000313" key="5">
    <source>
        <dbReference type="EMBL" id="MCQ8828834.1"/>
    </source>
</evidence>
<dbReference type="InterPro" id="IPR036388">
    <property type="entry name" value="WH-like_DNA-bd_sf"/>
</dbReference>
<dbReference type="SUPFAM" id="SSF51206">
    <property type="entry name" value="cAMP-binding domain-like"/>
    <property type="match status" value="1"/>
</dbReference>
<dbReference type="Gene3D" id="1.10.10.10">
    <property type="entry name" value="Winged helix-like DNA-binding domain superfamily/Winged helix DNA-binding domain"/>
    <property type="match status" value="1"/>
</dbReference>
<dbReference type="Proteomes" id="UP001142400">
    <property type="component" value="Unassembled WGS sequence"/>
</dbReference>
<dbReference type="InterPro" id="IPR012318">
    <property type="entry name" value="HTH_CRP"/>
</dbReference>
<name>A0A9X2LSK3_STRMQ</name>
<protein>
    <submittedName>
        <fullName evidence="5">Crp/Fnr family transcriptional regulator</fullName>
    </submittedName>
</protein>
<sequence>MSDFPYSSVGASETPGETLRDLAGEAVWDDLVRQSYERWHPPGVLLLQQGEPGTLVLAVLRGVAKVVRTSRSGAPTLLAFRGPGELLGEVAVRGGGVRLASVETLTRCKVAVMMAPEFTRFVDAHELSPVLERYALARLRESTQARGGGDVLHRLAVTLVKFADISRARELAVTHDELAQHLRVSRNTITRLLRELESCQVWARRKRIVIDDLPALRRVANSDGG</sequence>
<dbReference type="Pfam" id="PF00027">
    <property type="entry name" value="cNMP_binding"/>
    <property type="match status" value="1"/>
</dbReference>
<keyword evidence="2" id="KW-0238">DNA-binding</keyword>
<evidence type="ECO:0000259" key="4">
    <source>
        <dbReference type="PROSITE" id="PS50042"/>
    </source>
</evidence>
<dbReference type="PROSITE" id="PS50042">
    <property type="entry name" value="CNMP_BINDING_3"/>
    <property type="match status" value="1"/>
</dbReference>
<dbReference type="InterPro" id="IPR000595">
    <property type="entry name" value="cNMP-bd_dom"/>
</dbReference>
<evidence type="ECO:0000256" key="1">
    <source>
        <dbReference type="ARBA" id="ARBA00023015"/>
    </source>
</evidence>
<accession>A0A9X2LSK3</accession>
<dbReference type="SUPFAM" id="SSF46785">
    <property type="entry name" value="Winged helix' DNA-binding domain"/>
    <property type="match status" value="1"/>
</dbReference>
<dbReference type="AlphaFoldDB" id="A0A9X2LSK3"/>
<dbReference type="InterPro" id="IPR014710">
    <property type="entry name" value="RmlC-like_jellyroll"/>
</dbReference>
<dbReference type="EMBL" id="JANIIC010000005">
    <property type="protein sequence ID" value="MCQ8828834.1"/>
    <property type="molecule type" value="Genomic_DNA"/>
</dbReference>
<keyword evidence="6" id="KW-1185">Reference proteome</keyword>
<dbReference type="RefSeq" id="WP_257630282.1">
    <property type="nucleotide sequence ID" value="NZ_JANIIC010000005.1"/>
</dbReference>
<dbReference type="GO" id="GO:0003677">
    <property type="term" value="F:DNA binding"/>
    <property type="evidence" value="ECO:0007669"/>
    <property type="project" value="UniProtKB-KW"/>
</dbReference>
<dbReference type="SMART" id="SM00100">
    <property type="entry name" value="cNMP"/>
    <property type="match status" value="1"/>
</dbReference>
<dbReference type="GO" id="GO:0006355">
    <property type="term" value="P:regulation of DNA-templated transcription"/>
    <property type="evidence" value="ECO:0007669"/>
    <property type="project" value="InterPro"/>
</dbReference>
<keyword evidence="1" id="KW-0805">Transcription regulation</keyword>
<feature type="domain" description="Cyclic nucleotide-binding" evidence="4">
    <location>
        <begin position="27"/>
        <end position="122"/>
    </location>
</feature>
<evidence type="ECO:0000256" key="2">
    <source>
        <dbReference type="ARBA" id="ARBA00023125"/>
    </source>
</evidence>
<dbReference type="CDD" id="cd00038">
    <property type="entry name" value="CAP_ED"/>
    <property type="match status" value="1"/>
</dbReference>
<dbReference type="InterPro" id="IPR018490">
    <property type="entry name" value="cNMP-bd_dom_sf"/>
</dbReference>
<dbReference type="InterPro" id="IPR036390">
    <property type="entry name" value="WH_DNA-bd_sf"/>
</dbReference>
<dbReference type="Gene3D" id="2.60.120.10">
    <property type="entry name" value="Jelly Rolls"/>
    <property type="match status" value="1"/>
</dbReference>
<reference evidence="5" key="1">
    <citation type="submission" date="2022-06" db="EMBL/GenBank/DDBJ databases">
        <title>WGS of actinobacteria.</title>
        <authorList>
            <person name="Thawai C."/>
        </authorList>
    </citation>
    <scope>NUCLEOTIDE SEQUENCE</scope>
    <source>
        <strain evidence="5">DSM 42010</strain>
    </source>
</reference>
<dbReference type="Pfam" id="PF13545">
    <property type="entry name" value="HTH_Crp_2"/>
    <property type="match status" value="1"/>
</dbReference>
<gene>
    <name evidence="5" type="ORF">NQU54_07035</name>
</gene>
<proteinExistence type="predicted"/>
<evidence type="ECO:0000256" key="3">
    <source>
        <dbReference type="ARBA" id="ARBA00023163"/>
    </source>
</evidence>